<reference evidence="1 2" key="1">
    <citation type="journal article" date="2010" name="Stand. Genomic Sci.">
        <title>Complete genome sequence of Segniliparus rotundus type strain (CDC 1076).</title>
        <authorList>
            <person name="Sikorski J."/>
            <person name="Lapidus A."/>
            <person name="Copeland A."/>
            <person name="Misra M."/>
            <person name="Glavina Del Rio T."/>
            <person name="Nolan M."/>
            <person name="Lucas S."/>
            <person name="Chen F."/>
            <person name="Tice H."/>
            <person name="Cheng J.F."/>
            <person name="Jando M."/>
            <person name="Schneider S."/>
            <person name="Bruce D."/>
            <person name="Goodwin L."/>
            <person name="Pitluck S."/>
            <person name="Liolios K."/>
            <person name="Mikhailova N."/>
            <person name="Pati A."/>
            <person name="Ivanova N."/>
            <person name="Mavromatis K."/>
            <person name="Chen A."/>
            <person name="Palaniappan K."/>
            <person name="Chertkov O."/>
            <person name="Land M."/>
            <person name="Hauser L."/>
            <person name="Chang Y.J."/>
            <person name="Jeffries C.D."/>
            <person name="Brettin T."/>
            <person name="Detter J.C."/>
            <person name="Han C."/>
            <person name="Rohde M."/>
            <person name="Goker M."/>
            <person name="Bristow J."/>
            <person name="Eisen J.A."/>
            <person name="Markowitz V."/>
            <person name="Hugenholtz P."/>
            <person name="Kyrpides N.C."/>
            <person name="Klenk H.P."/>
        </authorList>
    </citation>
    <scope>NUCLEOTIDE SEQUENCE [LARGE SCALE GENOMIC DNA]</scope>
    <source>
        <strain evidence="2">ATCC BAA-972 / CDC 1076 / CIP 108378 / DSM 44985 / JCM 13578</strain>
    </source>
</reference>
<keyword evidence="2" id="KW-1185">Reference proteome</keyword>
<evidence type="ECO:0000313" key="1">
    <source>
        <dbReference type="EMBL" id="ADG99418.1"/>
    </source>
</evidence>
<gene>
    <name evidence="1" type="ordered locus">Srot_2990</name>
</gene>
<dbReference type="RefSeq" id="WP_013139865.1">
    <property type="nucleotide sequence ID" value="NC_014168.1"/>
</dbReference>
<dbReference type="HOGENOM" id="CLU_1407886_0_0_11"/>
<dbReference type="STRING" id="640132.Srot_2990"/>
<dbReference type="EMBL" id="CP001958">
    <property type="protein sequence ID" value="ADG99418.1"/>
    <property type="molecule type" value="Genomic_DNA"/>
</dbReference>
<dbReference type="AlphaFoldDB" id="D6ZEE2"/>
<evidence type="ECO:0000313" key="2">
    <source>
        <dbReference type="Proteomes" id="UP000002247"/>
    </source>
</evidence>
<organism evidence="1 2">
    <name type="scientific">Segniliparus rotundus (strain ATCC BAA-972 / CDC 1076 / CIP 108378 / DSM 44985 / JCM 13578)</name>
    <dbReference type="NCBI Taxonomy" id="640132"/>
    <lineage>
        <taxon>Bacteria</taxon>
        <taxon>Bacillati</taxon>
        <taxon>Actinomycetota</taxon>
        <taxon>Actinomycetes</taxon>
        <taxon>Mycobacteriales</taxon>
        <taxon>Segniliparaceae</taxon>
        <taxon>Segniliparus</taxon>
    </lineage>
</organism>
<dbReference type="Proteomes" id="UP000002247">
    <property type="component" value="Chromosome"/>
</dbReference>
<protein>
    <submittedName>
        <fullName evidence="1">Uncharacterized protein</fullName>
    </submittedName>
</protein>
<sequence>MINSERSVINSSLRKRGITDIEATKLLKKENPSRDQVDELLIYLAKCYFNEAGLADEEVATLLVGDTFPSALDSSRLDDQVSETLRVARAAAQSGAPSPDLASMIVARLGGEESRRGGVALYYRVILARLRDDHVHPYVAARMLWWAGLQEDVDYHGCIHAGKALAVQWQENLNTRGDVETRIRDLTKWLSWE</sequence>
<dbReference type="KEGG" id="srt:Srot_2990"/>
<proteinExistence type="predicted"/>
<name>D6ZEE2_SEGRD</name>
<accession>D6ZEE2</accession>